<dbReference type="Pfam" id="PF01734">
    <property type="entry name" value="Patatin"/>
    <property type="match status" value="1"/>
</dbReference>
<reference evidence="7" key="1">
    <citation type="submission" date="2021-02" db="EMBL/GenBank/DDBJ databases">
        <authorList>
            <person name="Nowell W R."/>
        </authorList>
    </citation>
    <scope>NUCLEOTIDE SEQUENCE</scope>
</reference>
<dbReference type="Proteomes" id="UP000663870">
    <property type="component" value="Unassembled WGS sequence"/>
</dbReference>
<dbReference type="SUPFAM" id="SSF52151">
    <property type="entry name" value="FabD/lysophospholipase-like"/>
    <property type="match status" value="1"/>
</dbReference>
<dbReference type="InterPro" id="IPR016035">
    <property type="entry name" value="Acyl_Trfase/lysoPLipase"/>
</dbReference>
<name>A0A813VWM6_9BILA</name>
<dbReference type="InterPro" id="IPR033562">
    <property type="entry name" value="PLPL"/>
</dbReference>
<keyword evidence="4" id="KW-0442">Lipid degradation</keyword>
<feature type="active site" description="Proton acceptor" evidence="4">
    <location>
        <position position="166"/>
    </location>
</feature>
<dbReference type="GO" id="GO:0005811">
    <property type="term" value="C:lipid droplet"/>
    <property type="evidence" value="ECO:0007669"/>
    <property type="project" value="TreeGrafter"/>
</dbReference>
<feature type="short sequence motif" description="DGA/G" evidence="4">
    <location>
        <begin position="166"/>
        <end position="168"/>
    </location>
</feature>
<dbReference type="EMBL" id="CAJNOL010000105">
    <property type="protein sequence ID" value="CAF0849196.1"/>
    <property type="molecule type" value="Genomic_DNA"/>
</dbReference>
<feature type="active site" description="Nucleophile" evidence="4">
    <location>
        <position position="47"/>
    </location>
</feature>
<dbReference type="PANTHER" id="PTHR12406:SF41">
    <property type="entry name" value="BRUMMER, ISOFORM B-RELATED"/>
    <property type="match status" value="1"/>
</dbReference>
<dbReference type="Gene3D" id="3.40.1090.10">
    <property type="entry name" value="Cytosolic phospholipase A2 catalytic domain"/>
    <property type="match status" value="2"/>
</dbReference>
<dbReference type="PROSITE" id="PS51257">
    <property type="entry name" value="PROKAR_LIPOPROTEIN"/>
    <property type="match status" value="1"/>
</dbReference>
<feature type="compositionally biased region" description="Low complexity" evidence="5">
    <location>
        <begin position="565"/>
        <end position="579"/>
    </location>
</feature>
<feature type="compositionally biased region" description="Acidic residues" evidence="5">
    <location>
        <begin position="298"/>
        <end position="314"/>
    </location>
</feature>
<dbReference type="AlphaFoldDB" id="A0A813VWM6"/>
<protein>
    <recommendedName>
        <fullName evidence="1">triacylglycerol lipase</fullName>
        <ecNumber evidence="1">3.1.1.3</ecNumber>
    </recommendedName>
</protein>
<evidence type="ECO:0000256" key="2">
    <source>
        <dbReference type="ARBA" id="ARBA00022801"/>
    </source>
</evidence>
<dbReference type="GO" id="GO:0005737">
    <property type="term" value="C:cytoplasm"/>
    <property type="evidence" value="ECO:0007669"/>
    <property type="project" value="TreeGrafter"/>
</dbReference>
<dbReference type="GO" id="GO:0004806">
    <property type="term" value="F:triacylglycerol lipase activity"/>
    <property type="evidence" value="ECO:0007669"/>
    <property type="project" value="UniProtKB-EC"/>
</dbReference>
<sequence length="609" mass="68226">MVCESKISPINLSLCGCGFLGVYHVGVVSAFKEYASEVLDNNMSGCSAGSLVAACAMSGCCLGQMCSDALEIAIRARSRALGPLHPTFSIVDIIRNGLRRILPPNAHEICSGRLFISLTRWKDNKNVIINQFHTREELIQVLICSSFVPYWSGIIPPKFRGEYYWDGGLTNNNPIIDEGTILVSPFAGESDICPRDESGSFYSIDFKGTDISCTQENLYRMTHALFPPNISVLKQICWRGYIDGIKFLHTRNMVKSSHLSAKTTISSVLGSEYTEPANDEEKQLANGGIGQDVKQMFEDDDDTDDESINDDTSSDENTSQSDEESNTGSSQITFSPYCEKVIRKKELPTPLFAVFADARQKEEDPIRRYFTESSIYKVWSLMALPFTLPMDLTYAATKRVLGAFYPLSKIDESSRQNRAVSFLCSVFGEENDDKSCYHVIDCECTGSRASSLGPHHRRRRSRQQRRPLPTVQLDSSHNNSNNQRRTSVPISTITSDQLDSSSDNEESTTNNDDIQELSSDPNLIQHYPQSDLVMSIKPTNLDQKYCHQLQQMADLSNRQRYNEQSSLSSSSSSSPSTTTIPFFDKDNPFMDTEHNELMTTKLEKDVLFD</sequence>
<feature type="short sequence motif" description="GXGXXG" evidence="4">
    <location>
        <begin position="16"/>
        <end position="21"/>
    </location>
</feature>
<evidence type="ECO:0000256" key="5">
    <source>
        <dbReference type="SAM" id="MobiDB-lite"/>
    </source>
</evidence>
<dbReference type="GO" id="GO:0016020">
    <property type="term" value="C:membrane"/>
    <property type="evidence" value="ECO:0007669"/>
    <property type="project" value="TreeGrafter"/>
</dbReference>
<accession>A0A813VWM6</accession>
<organism evidence="7 8">
    <name type="scientific">Rotaria sordida</name>
    <dbReference type="NCBI Taxonomy" id="392033"/>
    <lineage>
        <taxon>Eukaryota</taxon>
        <taxon>Metazoa</taxon>
        <taxon>Spiralia</taxon>
        <taxon>Gnathifera</taxon>
        <taxon>Rotifera</taxon>
        <taxon>Eurotatoria</taxon>
        <taxon>Bdelloidea</taxon>
        <taxon>Philodinida</taxon>
        <taxon>Philodinidae</taxon>
        <taxon>Rotaria</taxon>
    </lineage>
</organism>
<feature type="region of interest" description="Disordered" evidence="5">
    <location>
        <begin position="449"/>
        <end position="520"/>
    </location>
</feature>
<comment type="caution">
    <text evidence="7">The sequence shown here is derived from an EMBL/GenBank/DDBJ whole genome shotgun (WGS) entry which is preliminary data.</text>
</comment>
<dbReference type="GO" id="GO:0055088">
    <property type="term" value="P:lipid homeostasis"/>
    <property type="evidence" value="ECO:0007669"/>
    <property type="project" value="TreeGrafter"/>
</dbReference>
<keyword evidence="3 4" id="KW-0443">Lipid metabolism</keyword>
<proteinExistence type="predicted"/>
<feature type="short sequence motif" description="GXSXG" evidence="4">
    <location>
        <begin position="45"/>
        <end position="49"/>
    </location>
</feature>
<dbReference type="InterPro" id="IPR002641">
    <property type="entry name" value="PNPLA_dom"/>
</dbReference>
<evidence type="ECO:0000256" key="1">
    <source>
        <dbReference type="ARBA" id="ARBA00013279"/>
    </source>
</evidence>
<dbReference type="EC" id="3.1.1.3" evidence="1"/>
<feature type="compositionally biased region" description="Polar residues" evidence="5">
    <location>
        <begin position="472"/>
        <end position="498"/>
    </location>
</feature>
<feature type="region of interest" description="Disordered" evidence="5">
    <location>
        <begin position="295"/>
        <end position="331"/>
    </location>
</feature>
<evidence type="ECO:0000256" key="3">
    <source>
        <dbReference type="ARBA" id="ARBA00023098"/>
    </source>
</evidence>
<feature type="domain" description="PNPLA" evidence="6">
    <location>
        <begin position="12"/>
        <end position="179"/>
    </location>
</feature>
<dbReference type="PROSITE" id="PS51635">
    <property type="entry name" value="PNPLA"/>
    <property type="match status" value="1"/>
</dbReference>
<feature type="region of interest" description="Disordered" evidence="5">
    <location>
        <begin position="559"/>
        <end position="587"/>
    </location>
</feature>
<feature type="compositionally biased region" description="Basic residues" evidence="5">
    <location>
        <begin position="454"/>
        <end position="465"/>
    </location>
</feature>
<dbReference type="GO" id="GO:0019433">
    <property type="term" value="P:triglyceride catabolic process"/>
    <property type="evidence" value="ECO:0007669"/>
    <property type="project" value="TreeGrafter"/>
</dbReference>
<keyword evidence="2 4" id="KW-0378">Hydrolase</keyword>
<evidence type="ECO:0000313" key="8">
    <source>
        <dbReference type="Proteomes" id="UP000663870"/>
    </source>
</evidence>
<dbReference type="PANTHER" id="PTHR12406">
    <property type="entry name" value="CALCIUM-INDEPENDENT PHOSPHOLIPASE A2 IPLA2 -RELATED"/>
    <property type="match status" value="1"/>
</dbReference>
<evidence type="ECO:0000313" key="7">
    <source>
        <dbReference type="EMBL" id="CAF0849196.1"/>
    </source>
</evidence>
<evidence type="ECO:0000259" key="6">
    <source>
        <dbReference type="PROSITE" id="PS51635"/>
    </source>
</evidence>
<evidence type="ECO:0000256" key="4">
    <source>
        <dbReference type="PROSITE-ProRule" id="PRU01161"/>
    </source>
</evidence>
<gene>
    <name evidence="7" type="ORF">JXQ802_LOCUS6602</name>
</gene>
<dbReference type="FunFam" id="3.40.1090.10:FF:000003">
    <property type="entry name" value="Patatin-like phospholipase domain-containing protein 2"/>
    <property type="match status" value="1"/>
</dbReference>
<keyword evidence="8" id="KW-1185">Reference proteome</keyword>